<dbReference type="EMBL" id="OZ075121">
    <property type="protein sequence ID" value="CAL4903783.1"/>
    <property type="molecule type" value="Genomic_DNA"/>
</dbReference>
<evidence type="ECO:0000259" key="1">
    <source>
        <dbReference type="Pfam" id="PF12937"/>
    </source>
</evidence>
<dbReference type="CDD" id="cd09917">
    <property type="entry name" value="F-box_SF"/>
    <property type="match status" value="1"/>
</dbReference>
<dbReference type="PANTHER" id="PTHR33110:SF134">
    <property type="entry name" value="OS09G0565350 PROTEIN"/>
    <property type="match status" value="1"/>
</dbReference>
<dbReference type="Pfam" id="PF12937">
    <property type="entry name" value="F-box-like"/>
    <property type="match status" value="1"/>
</dbReference>
<name>A0ABC8W784_9POAL</name>
<gene>
    <name evidence="2" type="ORF">URODEC1_LOCUS10751</name>
</gene>
<organism evidence="2 3">
    <name type="scientific">Urochloa decumbens</name>
    <dbReference type="NCBI Taxonomy" id="240449"/>
    <lineage>
        <taxon>Eukaryota</taxon>
        <taxon>Viridiplantae</taxon>
        <taxon>Streptophyta</taxon>
        <taxon>Embryophyta</taxon>
        <taxon>Tracheophyta</taxon>
        <taxon>Spermatophyta</taxon>
        <taxon>Magnoliopsida</taxon>
        <taxon>Liliopsida</taxon>
        <taxon>Poales</taxon>
        <taxon>Poaceae</taxon>
        <taxon>PACMAD clade</taxon>
        <taxon>Panicoideae</taxon>
        <taxon>Panicodae</taxon>
        <taxon>Paniceae</taxon>
        <taxon>Melinidinae</taxon>
        <taxon>Urochloa</taxon>
    </lineage>
</organism>
<proteinExistence type="predicted"/>
<reference evidence="2 3" key="2">
    <citation type="submission" date="2024-10" db="EMBL/GenBank/DDBJ databases">
        <authorList>
            <person name="Ryan C."/>
        </authorList>
    </citation>
    <scope>NUCLEOTIDE SEQUENCE [LARGE SCALE GENOMIC DNA]</scope>
</reference>
<dbReference type="Proteomes" id="UP001497457">
    <property type="component" value="Chromosome 11b"/>
</dbReference>
<protein>
    <recommendedName>
        <fullName evidence="1">F-box domain-containing protein</fullName>
    </recommendedName>
</protein>
<keyword evidence="3" id="KW-1185">Reference proteome</keyword>
<dbReference type="InterPro" id="IPR001810">
    <property type="entry name" value="F-box_dom"/>
</dbReference>
<dbReference type="AlphaFoldDB" id="A0ABC8W784"/>
<dbReference type="Gene3D" id="1.20.1280.50">
    <property type="match status" value="1"/>
</dbReference>
<accession>A0ABC8W784</accession>
<dbReference type="PANTHER" id="PTHR33110">
    <property type="entry name" value="F-BOX/KELCH-REPEAT PROTEIN-RELATED"/>
    <property type="match status" value="1"/>
</dbReference>
<dbReference type="SUPFAM" id="SSF81383">
    <property type="entry name" value="F-box domain"/>
    <property type="match status" value="1"/>
</dbReference>
<dbReference type="InterPro" id="IPR036047">
    <property type="entry name" value="F-box-like_dom_sf"/>
</dbReference>
<reference evidence="3" key="1">
    <citation type="submission" date="2024-06" db="EMBL/GenBank/DDBJ databases">
        <authorList>
            <person name="Ryan C."/>
        </authorList>
    </citation>
    <scope>NUCLEOTIDE SEQUENCE [LARGE SCALE GENOMIC DNA]</scope>
</reference>
<evidence type="ECO:0000313" key="3">
    <source>
        <dbReference type="Proteomes" id="UP001497457"/>
    </source>
</evidence>
<evidence type="ECO:0000313" key="2">
    <source>
        <dbReference type="EMBL" id="CAL4903783.1"/>
    </source>
</evidence>
<feature type="domain" description="F-box" evidence="1">
    <location>
        <begin position="18"/>
        <end position="55"/>
    </location>
</feature>
<sequence length="335" mass="37424">MPRRGRTASASTASPRPWADLPPELLREIYRRVGFAADLVRLPAVCRPWHDAVAADRPLRFPPWADLPVEALRNIRGRLAMASDSVRFHAVCWDWHAALRRNPPMCCLLPWLVAPSSAADDSAEEQRCRCVFSKATYRAPGICFRDRRVACAGHMLLSSSDRCCAAACHHGCYVVCVDLSTCYVLRPHREPMDKYYCTYSYTTREVRAALPEEPAGKVRLLASFAISGEVSGGTAYFVIEDNSTGGQGCSVSLAAEPTCSVYMYRFRDGRTTLVERLPAGWHDARCMWFLPQPQIYICSVSTRRGHRTGGDLCPTRLRQQQPVEDLCRQPVPEGG</sequence>